<dbReference type="InterPro" id="IPR003718">
    <property type="entry name" value="OsmC/Ohr_fam"/>
</dbReference>
<gene>
    <name evidence="1" type="ORF">MNBD_IGNAVI01-2718</name>
</gene>
<dbReference type="InterPro" id="IPR015946">
    <property type="entry name" value="KH_dom-like_a/b"/>
</dbReference>
<proteinExistence type="predicted"/>
<reference evidence="1" key="1">
    <citation type="submission" date="2018-06" db="EMBL/GenBank/DDBJ databases">
        <authorList>
            <person name="Zhirakovskaya E."/>
        </authorList>
    </citation>
    <scope>NUCLEOTIDE SEQUENCE</scope>
</reference>
<dbReference type="Pfam" id="PF02566">
    <property type="entry name" value="OsmC"/>
    <property type="match status" value="1"/>
</dbReference>
<dbReference type="AlphaFoldDB" id="A0A3B1CC34"/>
<dbReference type="Gene3D" id="3.30.300.20">
    <property type="match status" value="1"/>
</dbReference>
<dbReference type="SUPFAM" id="SSF82784">
    <property type="entry name" value="OsmC-like"/>
    <property type="match status" value="1"/>
</dbReference>
<dbReference type="PANTHER" id="PTHR34352">
    <property type="entry name" value="PROTEIN YHFA"/>
    <property type="match status" value="1"/>
</dbReference>
<dbReference type="InterPro" id="IPR036102">
    <property type="entry name" value="OsmC/Ohrsf"/>
</dbReference>
<name>A0A3B1CC34_9ZZZZ</name>
<dbReference type="EMBL" id="UOGD01000393">
    <property type="protein sequence ID" value="VAX27749.1"/>
    <property type="molecule type" value="Genomic_DNA"/>
</dbReference>
<protein>
    <submittedName>
        <fullName evidence="1">OsmC/Ohr family protein</fullName>
    </submittedName>
</protein>
<organism evidence="1">
    <name type="scientific">hydrothermal vent metagenome</name>
    <dbReference type="NCBI Taxonomy" id="652676"/>
    <lineage>
        <taxon>unclassified sequences</taxon>
        <taxon>metagenomes</taxon>
        <taxon>ecological metagenomes</taxon>
    </lineage>
</organism>
<sequence>MVVEINRVNDAYHMQAFGKGSVPVNIDASPDIGGVDAGARPMELLLMSLGSCSAVDVIQILKKQRQVIDRFKVSINATRVENQIPAVFNSITVCFKVTGAVDENKLKRAIELSQDKYCSVSAMLHHTVDIKYIYELNK</sequence>
<dbReference type="PANTHER" id="PTHR34352:SF1">
    <property type="entry name" value="PROTEIN YHFA"/>
    <property type="match status" value="1"/>
</dbReference>
<evidence type="ECO:0000313" key="1">
    <source>
        <dbReference type="EMBL" id="VAX27749.1"/>
    </source>
</evidence>
<accession>A0A3B1CC34</accession>